<accession>A0A0D6N184</accession>
<gene>
    <name evidence="1" type="ORF">Abci_007_150</name>
    <name evidence="2" type="ORF">ACI01nite_18710</name>
</gene>
<dbReference type="STRING" id="1231339.Abci_007_150"/>
<reference evidence="2 4" key="2">
    <citation type="submission" date="2019-07" db="EMBL/GenBank/DDBJ databases">
        <title>Whole genome shotgun sequence of Acetobacter cibinongensis NBRC 16605.</title>
        <authorList>
            <person name="Hosoyama A."/>
            <person name="Uohara A."/>
            <person name="Ohji S."/>
            <person name="Ichikawa N."/>
        </authorList>
    </citation>
    <scope>NUCLEOTIDE SEQUENCE [LARGE SCALE GENOMIC DNA]</scope>
    <source>
        <strain evidence="2 4">NBRC 16605</strain>
    </source>
</reference>
<dbReference type="Proteomes" id="UP000321891">
    <property type="component" value="Unassembled WGS sequence"/>
</dbReference>
<dbReference type="Proteomes" id="UP000032671">
    <property type="component" value="Unassembled WGS sequence"/>
</dbReference>
<dbReference type="AlphaFoldDB" id="A0A0D6N184"/>
<sequence>MWGLGALALACITVSGMTAEVHARTYRHIRHSPASPTLKVLTFGGAIADVQQKVLFAPYSQTEKQTVAMTFWNGEIDSLRKQENTAPTRWAAVMMENSALQISCSLGLLVRDPMDSSSSSCGQPSASIDFAMVWDRAVLDSPPNWSDFWDVARHPGRRSLRRDPRTTLEVALLADGVPPDALYRVLDSREGLDRAFRKLDQLRPYIVWWSTPQEAARILKSGGALMGCAPTGEILNLPLAERSRFGVFWGQRLAINYAWGVPKTVGQDNTALALVAWLEHPTQKQAFANAWPSLPSLTEITSGTADLQHVPPAIAVSDTFWSTHLADISARFERWAEEP</sequence>
<dbReference type="InterPro" id="IPR006059">
    <property type="entry name" value="SBP"/>
</dbReference>
<dbReference type="EMBL" id="BJVU01000008">
    <property type="protein sequence ID" value="GEL59269.1"/>
    <property type="molecule type" value="Genomic_DNA"/>
</dbReference>
<protein>
    <submittedName>
        <fullName evidence="1">ABC transporter spermidine/putrescine permease</fullName>
    </submittedName>
    <submittedName>
        <fullName evidence="2">ABC transporter substrate-binding protein</fullName>
    </submittedName>
</protein>
<dbReference type="Gene3D" id="3.40.190.10">
    <property type="entry name" value="Periplasmic binding protein-like II"/>
    <property type="match status" value="2"/>
</dbReference>
<dbReference type="EMBL" id="BAMV01000007">
    <property type="protein sequence ID" value="GAN59747.1"/>
    <property type="molecule type" value="Genomic_DNA"/>
</dbReference>
<organism evidence="1 3">
    <name type="scientific">Acetobacter cibinongensis</name>
    <dbReference type="NCBI Taxonomy" id="146475"/>
    <lineage>
        <taxon>Bacteria</taxon>
        <taxon>Pseudomonadati</taxon>
        <taxon>Pseudomonadota</taxon>
        <taxon>Alphaproteobacteria</taxon>
        <taxon>Acetobacterales</taxon>
        <taxon>Acetobacteraceae</taxon>
        <taxon>Acetobacter</taxon>
    </lineage>
</organism>
<comment type="caution">
    <text evidence="1">The sequence shown here is derived from an EMBL/GenBank/DDBJ whole genome shotgun (WGS) entry which is preliminary data.</text>
</comment>
<evidence type="ECO:0000313" key="2">
    <source>
        <dbReference type="EMBL" id="GEL59269.1"/>
    </source>
</evidence>
<evidence type="ECO:0000313" key="4">
    <source>
        <dbReference type="Proteomes" id="UP000321891"/>
    </source>
</evidence>
<dbReference type="Pfam" id="PF13416">
    <property type="entry name" value="SBP_bac_8"/>
    <property type="match status" value="1"/>
</dbReference>
<dbReference type="SUPFAM" id="SSF53850">
    <property type="entry name" value="Periplasmic binding protein-like II"/>
    <property type="match status" value="1"/>
</dbReference>
<evidence type="ECO:0000313" key="1">
    <source>
        <dbReference type="EMBL" id="GAN59747.1"/>
    </source>
</evidence>
<evidence type="ECO:0000313" key="3">
    <source>
        <dbReference type="Proteomes" id="UP000032671"/>
    </source>
</evidence>
<proteinExistence type="predicted"/>
<name>A0A0D6N184_9PROT</name>
<reference evidence="1 3" key="1">
    <citation type="submission" date="2012-11" db="EMBL/GenBank/DDBJ databases">
        <title>Whole genome sequence of Acetobacter cibinongensis 4H-1.</title>
        <authorList>
            <person name="Azuma Y."/>
            <person name="Higashiura N."/>
            <person name="Hirakawa H."/>
            <person name="Matsushita K."/>
        </authorList>
    </citation>
    <scope>NUCLEOTIDE SEQUENCE [LARGE SCALE GENOMIC DNA]</scope>
    <source>
        <strain evidence="1 3">4H-1</strain>
    </source>
</reference>
<accession>A0A6N3SS13</accession>
<keyword evidence="4" id="KW-1185">Reference proteome</keyword>